<dbReference type="GO" id="GO:0003676">
    <property type="term" value="F:nucleic acid binding"/>
    <property type="evidence" value="ECO:0007669"/>
    <property type="project" value="InterPro"/>
</dbReference>
<dbReference type="InterPro" id="IPR001604">
    <property type="entry name" value="Endo_G_ENPP1-like_dom"/>
</dbReference>
<evidence type="ECO:0000313" key="6">
    <source>
        <dbReference type="Proteomes" id="UP000184130"/>
    </source>
</evidence>
<proteinExistence type="predicted"/>
<dbReference type="InterPro" id="IPR040255">
    <property type="entry name" value="Non-specific_endonuclease"/>
</dbReference>
<dbReference type="PANTHER" id="PTHR13966">
    <property type="entry name" value="ENDONUCLEASE RELATED"/>
    <property type="match status" value="1"/>
</dbReference>
<dbReference type="Proteomes" id="UP000184130">
    <property type="component" value="Unassembled WGS sequence"/>
</dbReference>
<dbReference type="CDD" id="cd00091">
    <property type="entry name" value="NUC"/>
    <property type="match status" value="1"/>
</dbReference>
<protein>
    <submittedName>
        <fullName evidence="5">Endonuclease G</fullName>
    </submittedName>
</protein>
<dbReference type="EMBL" id="FRBD01000009">
    <property type="protein sequence ID" value="SHK67381.1"/>
    <property type="molecule type" value="Genomic_DNA"/>
</dbReference>
<feature type="domain" description="DNA/RNA non-specific endonuclease/pyrophosphatase/phosphodiesterase" evidence="4">
    <location>
        <begin position="44"/>
        <end position="237"/>
    </location>
</feature>
<keyword evidence="5" id="KW-0255">Endonuclease</keyword>
<dbReference type="GO" id="GO:0004519">
    <property type="term" value="F:endonuclease activity"/>
    <property type="evidence" value="ECO:0007669"/>
    <property type="project" value="UniProtKB-KW"/>
</dbReference>
<dbReference type="GO" id="GO:0016787">
    <property type="term" value="F:hydrolase activity"/>
    <property type="evidence" value="ECO:0007669"/>
    <property type="project" value="InterPro"/>
</dbReference>
<reference evidence="5 6" key="1">
    <citation type="submission" date="2016-11" db="EMBL/GenBank/DDBJ databases">
        <authorList>
            <person name="Jaros S."/>
            <person name="Januszkiewicz K."/>
            <person name="Wedrychowicz H."/>
        </authorList>
    </citation>
    <scope>NUCLEOTIDE SEQUENCE [LARGE SCALE GENOMIC DNA]</scope>
    <source>
        <strain evidence="5 6">KHT3</strain>
    </source>
</reference>
<evidence type="ECO:0000256" key="1">
    <source>
        <dbReference type="PIRSR" id="PIRSR640255-1"/>
    </source>
</evidence>
<feature type="binding site" evidence="2">
    <location>
        <position position="137"/>
    </location>
    <ligand>
        <name>Mg(2+)</name>
        <dbReference type="ChEBI" id="CHEBI:18420"/>
        <note>catalytic</note>
    </ligand>
</feature>
<evidence type="ECO:0000259" key="3">
    <source>
        <dbReference type="SMART" id="SM00477"/>
    </source>
</evidence>
<feature type="active site" description="Proton acceptor" evidence="1">
    <location>
        <position position="106"/>
    </location>
</feature>
<dbReference type="InterPro" id="IPR044929">
    <property type="entry name" value="DNA/RNA_non-sp_Endonuclease_sf"/>
</dbReference>
<dbReference type="GO" id="GO:0046872">
    <property type="term" value="F:metal ion binding"/>
    <property type="evidence" value="ECO:0007669"/>
    <property type="project" value="UniProtKB-KW"/>
</dbReference>
<dbReference type="OrthoDB" id="9811262at2"/>
<gene>
    <name evidence="5" type="ORF">SAMN05216463_1098</name>
</gene>
<dbReference type="PANTHER" id="PTHR13966:SF5">
    <property type="entry name" value="ENDONUCLEASE G, MITOCHONDRIAL"/>
    <property type="match status" value="1"/>
</dbReference>
<sequence length="252" mass="29278">MEWLSSFSKYLFITLILCAQYSCDQEKHIEKPAPLRECNEIVLKRISYIVSYNSETKIPNWVAWCLTAEHVDGNLKRIGGYQEDKDVPIPRAKKEDYKNTKWSHGHMCPAGDNKWDEIAMRESNLLTNICPQDRSLNSGLWNKIEQDCRKWAKKYGCVYIVCGPVLLKREHETIGENRIVVPEAFFKVILRMKPQPAAIGFVVRNNEGYKKRDQFINTVDDVERITGIDFFPALPDDIENVVEAYSDINDWK</sequence>
<dbReference type="InterPro" id="IPR044925">
    <property type="entry name" value="His-Me_finger_sf"/>
</dbReference>
<feature type="domain" description="ENPP1-3/EXOG-like endonuclease/phosphodiesterase" evidence="3">
    <location>
        <begin position="45"/>
        <end position="237"/>
    </location>
</feature>
<dbReference type="SMART" id="SM00892">
    <property type="entry name" value="Endonuclease_NS"/>
    <property type="match status" value="1"/>
</dbReference>
<evidence type="ECO:0000256" key="2">
    <source>
        <dbReference type="PIRSR" id="PIRSR640255-2"/>
    </source>
</evidence>
<dbReference type="SMART" id="SM00477">
    <property type="entry name" value="NUC"/>
    <property type="match status" value="1"/>
</dbReference>
<dbReference type="AlphaFoldDB" id="A0A1M6UDY5"/>
<keyword evidence="5" id="KW-0378">Hydrolase</keyword>
<keyword evidence="5" id="KW-0540">Nuclease</keyword>
<evidence type="ECO:0000313" key="5">
    <source>
        <dbReference type="EMBL" id="SHK67381.1"/>
    </source>
</evidence>
<name>A0A1M6UDY5_XYLRU</name>
<dbReference type="SUPFAM" id="SSF54060">
    <property type="entry name" value="His-Me finger endonucleases"/>
    <property type="match status" value="1"/>
</dbReference>
<accession>A0A1M6UDY5</accession>
<dbReference type="Gene3D" id="3.40.570.10">
    <property type="entry name" value="Extracellular Endonuclease, subunit A"/>
    <property type="match status" value="1"/>
</dbReference>
<dbReference type="RefSeq" id="WP_081373138.1">
    <property type="nucleotide sequence ID" value="NZ_FRBD01000009.1"/>
</dbReference>
<organism evidence="5 6">
    <name type="scientific">Xylanibacter ruminicola</name>
    <name type="common">Prevotella ruminicola</name>
    <dbReference type="NCBI Taxonomy" id="839"/>
    <lineage>
        <taxon>Bacteria</taxon>
        <taxon>Pseudomonadati</taxon>
        <taxon>Bacteroidota</taxon>
        <taxon>Bacteroidia</taxon>
        <taxon>Bacteroidales</taxon>
        <taxon>Prevotellaceae</taxon>
        <taxon>Xylanibacter</taxon>
    </lineage>
</organism>
<dbReference type="Pfam" id="PF01223">
    <property type="entry name" value="Endonuclease_NS"/>
    <property type="match status" value="1"/>
</dbReference>
<dbReference type="InterPro" id="IPR020821">
    <property type="entry name" value="ENPP1-3/EXOG-like_nuc-like"/>
</dbReference>
<keyword evidence="2" id="KW-0479">Metal-binding</keyword>
<evidence type="ECO:0000259" key="4">
    <source>
        <dbReference type="SMART" id="SM00892"/>
    </source>
</evidence>